<comment type="similarity">
    <text evidence="2">Belongs to the YkuD family.</text>
</comment>
<sequence>MGKIALLFAMILLPALSMAMTPDPVSTVSVSKELKKQLLGTPVYIQIFKEERTLELYGKIGNEYRLLDTYRICNFSGGLGPKRREGDFKSPEGFYNVKLSQLKPDSRFYRAINIGFPNQFDRNQGYSGNYLMIHGDCKSIGCYAMTNAYMDEIFTYVNAALRNGQQDVSISIYPFRMTDSNMQRHRYSSDASFWQQLQPGYAYFAKYHQPPMVNVASGKYVMNSSPAPVLASPEAASRSFLALSKAE</sequence>
<evidence type="ECO:0000256" key="2">
    <source>
        <dbReference type="ARBA" id="ARBA00005992"/>
    </source>
</evidence>
<dbReference type="PANTHER" id="PTHR36699:SF1">
    <property type="entry name" value="L,D-TRANSPEPTIDASE YAFK-RELATED"/>
    <property type="match status" value="1"/>
</dbReference>
<evidence type="ECO:0000256" key="6">
    <source>
        <dbReference type="ARBA" id="ARBA00023316"/>
    </source>
</evidence>
<keyword evidence="4 7" id="KW-0133">Cell shape</keyword>
<evidence type="ECO:0000256" key="7">
    <source>
        <dbReference type="PROSITE-ProRule" id="PRU01373"/>
    </source>
</evidence>
<dbReference type="GO" id="GO:0009252">
    <property type="term" value="P:peptidoglycan biosynthetic process"/>
    <property type="evidence" value="ECO:0007669"/>
    <property type="project" value="UniProtKB-UniPathway"/>
</dbReference>
<keyword evidence="5 7" id="KW-0573">Peptidoglycan synthesis</keyword>
<keyword evidence="3" id="KW-0808">Transferase</keyword>
<evidence type="ECO:0000313" key="10">
    <source>
        <dbReference type="EMBL" id="SFN65620.1"/>
    </source>
</evidence>
<feature type="active site" description="Nucleophile" evidence="7">
    <location>
        <position position="142"/>
    </location>
</feature>
<dbReference type="GO" id="GO:0004180">
    <property type="term" value="F:carboxypeptidase activity"/>
    <property type="evidence" value="ECO:0007669"/>
    <property type="project" value="UniProtKB-ARBA"/>
</dbReference>
<keyword evidence="8" id="KW-0732">Signal</keyword>
<protein>
    <submittedName>
        <fullName evidence="10">Murein L,D-transpeptidase YafK</fullName>
    </submittedName>
</protein>
<dbReference type="SUPFAM" id="SSF141523">
    <property type="entry name" value="L,D-transpeptidase catalytic domain-like"/>
    <property type="match status" value="1"/>
</dbReference>
<organism evidence="10 11">
    <name type="scientific">Candidatus Pantoea varia</name>
    <dbReference type="NCBI Taxonomy" id="1881036"/>
    <lineage>
        <taxon>Bacteria</taxon>
        <taxon>Pseudomonadati</taxon>
        <taxon>Pseudomonadota</taxon>
        <taxon>Gammaproteobacteria</taxon>
        <taxon>Enterobacterales</taxon>
        <taxon>Erwiniaceae</taxon>
        <taxon>Pantoea</taxon>
    </lineage>
</organism>
<name>A0A1I5AT88_9GAMM</name>
<dbReference type="GO" id="GO:0008360">
    <property type="term" value="P:regulation of cell shape"/>
    <property type="evidence" value="ECO:0007669"/>
    <property type="project" value="UniProtKB-UniRule"/>
</dbReference>
<evidence type="ECO:0000256" key="1">
    <source>
        <dbReference type="ARBA" id="ARBA00004752"/>
    </source>
</evidence>
<evidence type="ECO:0000313" key="11">
    <source>
        <dbReference type="Proteomes" id="UP000198968"/>
    </source>
</evidence>
<dbReference type="OrthoDB" id="9809748at2"/>
<evidence type="ECO:0000256" key="5">
    <source>
        <dbReference type="ARBA" id="ARBA00022984"/>
    </source>
</evidence>
<evidence type="ECO:0000256" key="4">
    <source>
        <dbReference type="ARBA" id="ARBA00022960"/>
    </source>
</evidence>
<feature type="domain" description="L,D-TPase catalytic" evidence="9">
    <location>
        <begin position="43"/>
        <end position="173"/>
    </location>
</feature>
<dbReference type="GO" id="GO:0016740">
    <property type="term" value="F:transferase activity"/>
    <property type="evidence" value="ECO:0007669"/>
    <property type="project" value="UniProtKB-KW"/>
</dbReference>
<dbReference type="GO" id="GO:0071555">
    <property type="term" value="P:cell wall organization"/>
    <property type="evidence" value="ECO:0007669"/>
    <property type="project" value="UniProtKB-UniRule"/>
</dbReference>
<evidence type="ECO:0000256" key="3">
    <source>
        <dbReference type="ARBA" id="ARBA00022679"/>
    </source>
</evidence>
<dbReference type="InterPro" id="IPR005490">
    <property type="entry name" value="LD_TPept_cat_dom"/>
</dbReference>
<dbReference type="Pfam" id="PF03734">
    <property type="entry name" value="YkuD"/>
    <property type="match status" value="1"/>
</dbReference>
<keyword evidence="11" id="KW-1185">Reference proteome</keyword>
<gene>
    <name evidence="10" type="ORF">SAMN05428971_2155</name>
</gene>
<feature type="chain" id="PRO_5011699415" evidence="8">
    <location>
        <begin position="20"/>
        <end position="247"/>
    </location>
</feature>
<dbReference type="CDD" id="cd16913">
    <property type="entry name" value="YkuD_like"/>
    <property type="match status" value="1"/>
</dbReference>
<dbReference type="UniPathway" id="UPA00219"/>
<dbReference type="RefSeq" id="WP_090963405.1">
    <property type="nucleotide sequence ID" value="NZ_FOVG01000001.1"/>
</dbReference>
<feature type="active site" description="Proton donor/acceptor" evidence="7">
    <location>
        <position position="134"/>
    </location>
</feature>
<proteinExistence type="inferred from homology"/>
<dbReference type="InterPro" id="IPR038063">
    <property type="entry name" value="Transpep_catalytic_dom"/>
</dbReference>
<evidence type="ECO:0000259" key="9">
    <source>
        <dbReference type="PROSITE" id="PS52029"/>
    </source>
</evidence>
<dbReference type="Proteomes" id="UP000198968">
    <property type="component" value="Unassembled WGS sequence"/>
</dbReference>
<evidence type="ECO:0000256" key="8">
    <source>
        <dbReference type="SAM" id="SignalP"/>
    </source>
</evidence>
<dbReference type="PANTHER" id="PTHR36699">
    <property type="entry name" value="LD-TRANSPEPTIDASE"/>
    <property type="match status" value="1"/>
</dbReference>
<dbReference type="AlphaFoldDB" id="A0A1I5AT88"/>
<feature type="signal peptide" evidence="8">
    <location>
        <begin position="1"/>
        <end position="19"/>
    </location>
</feature>
<reference evidence="11" key="1">
    <citation type="submission" date="2016-10" db="EMBL/GenBank/DDBJ databases">
        <authorList>
            <person name="Varghese N."/>
            <person name="Submissions S."/>
        </authorList>
    </citation>
    <scope>NUCLEOTIDE SEQUENCE [LARGE SCALE GENOMIC DNA]</scope>
    <source>
        <strain evidence="11">OV426</strain>
    </source>
</reference>
<comment type="pathway">
    <text evidence="1 7">Cell wall biogenesis; peptidoglycan biosynthesis.</text>
</comment>
<dbReference type="NCBIfam" id="NF040599">
    <property type="entry name" value="LdtF_DpaA_YafK"/>
    <property type="match status" value="1"/>
</dbReference>
<dbReference type="PROSITE" id="PS52029">
    <property type="entry name" value="LD_TPASE"/>
    <property type="match status" value="1"/>
</dbReference>
<accession>A0A1I5AT88</accession>
<dbReference type="EMBL" id="FOVG01000001">
    <property type="protein sequence ID" value="SFN65620.1"/>
    <property type="molecule type" value="Genomic_DNA"/>
</dbReference>
<keyword evidence="6 7" id="KW-0961">Cell wall biogenesis/degradation</keyword>